<keyword evidence="4" id="KW-0574">Periplasm</keyword>
<sequence length="348" mass="40010">MKKGFKFMSVLVVSLVVSLFLAGCSSSAKETLTVYNWADYIDESVIKEFEKEFDVRVIYDTFSTNEDMYVKLKSGGASYDVAFPSDYMIERMIKEDMLHKIDMSKVDNYKYIDARFQNLDFDPSNEYSVPYMWGTVGLLYDTTVVKEPVDSWELLWDEKYAGQILMMDSQRDSIGITLKKLGFSVNSRDSKELELAKQELIRQKPLVMAYVVDEVKDMMIGGEAAIAIAWSGDAMLMMGQNEKLAYVVPKEGSNLWFDNMVIPKSAKNKELAEKFINFMTRPEISLKNVEYIEYSTPNTGTMELLDEELLNNPVAYPSDDIVDNCEVFLDPSDFLKEYDRIWTEIKAH</sequence>
<dbReference type="InterPro" id="IPR001188">
    <property type="entry name" value="Sperm_putr-bd"/>
</dbReference>
<name>A8MJT6_ALKOO</name>
<dbReference type="GO" id="GO:0042597">
    <property type="term" value="C:periplasmic space"/>
    <property type="evidence" value="ECO:0007669"/>
    <property type="project" value="UniProtKB-SubCell"/>
</dbReference>
<dbReference type="PROSITE" id="PS51257">
    <property type="entry name" value="PROKAR_LIPOPROTEIN"/>
    <property type="match status" value="1"/>
</dbReference>
<evidence type="ECO:0000313" key="7">
    <source>
        <dbReference type="EMBL" id="ABW20068.1"/>
    </source>
</evidence>
<keyword evidence="3 6" id="KW-0732">Signal</keyword>
<dbReference type="AlphaFoldDB" id="A8MJT6"/>
<dbReference type="HOGENOM" id="CLU_026974_1_3_9"/>
<feature type="signal peptide" evidence="6">
    <location>
        <begin position="1"/>
        <end position="28"/>
    </location>
</feature>
<dbReference type="GO" id="GO:0015846">
    <property type="term" value="P:polyamine transport"/>
    <property type="evidence" value="ECO:0007669"/>
    <property type="project" value="InterPro"/>
</dbReference>
<dbReference type="RefSeq" id="WP_012160375.1">
    <property type="nucleotide sequence ID" value="NC_009922.1"/>
</dbReference>
<dbReference type="PANTHER" id="PTHR30222">
    <property type="entry name" value="SPERMIDINE/PUTRESCINE-BINDING PERIPLASMIC PROTEIN"/>
    <property type="match status" value="1"/>
</dbReference>
<dbReference type="Proteomes" id="UP000000269">
    <property type="component" value="Chromosome"/>
</dbReference>
<dbReference type="GO" id="GO:0019808">
    <property type="term" value="F:polyamine binding"/>
    <property type="evidence" value="ECO:0007669"/>
    <property type="project" value="InterPro"/>
</dbReference>
<feature type="chain" id="PRO_5002725896" evidence="6">
    <location>
        <begin position="29"/>
        <end position="348"/>
    </location>
</feature>
<dbReference type="eggNOG" id="COG0687">
    <property type="taxonomic scope" value="Bacteria"/>
</dbReference>
<dbReference type="STRING" id="350688.Clos_2537"/>
<dbReference type="InterPro" id="IPR006059">
    <property type="entry name" value="SBP"/>
</dbReference>
<evidence type="ECO:0000256" key="6">
    <source>
        <dbReference type="SAM" id="SignalP"/>
    </source>
</evidence>
<keyword evidence="2" id="KW-0813">Transport</keyword>
<dbReference type="PANTHER" id="PTHR30222:SF17">
    <property type="entry name" value="SPERMIDINE_PUTRESCINE-BINDING PERIPLASMIC PROTEIN"/>
    <property type="match status" value="1"/>
</dbReference>
<evidence type="ECO:0000313" key="8">
    <source>
        <dbReference type="Proteomes" id="UP000000269"/>
    </source>
</evidence>
<dbReference type="Gene3D" id="3.40.190.10">
    <property type="entry name" value="Periplasmic binding protein-like II"/>
    <property type="match status" value="2"/>
</dbReference>
<protein>
    <submittedName>
        <fullName evidence="7">Extracellular solute-binding protein family 1</fullName>
    </submittedName>
</protein>
<evidence type="ECO:0000256" key="1">
    <source>
        <dbReference type="ARBA" id="ARBA00004418"/>
    </source>
</evidence>
<proteinExistence type="predicted"/>
<dbReference type="SUPFAM" id="SSF53850">
    <property type="entry name" value="Periplasmic binding protein-like II"/>
    <property type="match status" value="1"/>
</dbReference>
<feature type="binding site" evidence="5">
    <location>
        <position position="87"/>
    </location>
    <ligand>
        <name>spermidine</name>
        <dbReference type="ChEBI" id="CHEBI:57834"/>
    </ligand>
</feature>
<dbReference type="Pfam" id="PF13416">
    <property type="entry name" value="SBP_bac_8"/>
    <property type="match status" value="1"/>
</dbReference>
<dbReference type="PRINTS" id="PR00909">
    <property type="entry name" value="SPERMDNBNDNG"/>
</dbReference>
<dbReference type="KEGG" id="aoe:Clos_2537"/>
<dbReference type="CDD" id="cd13663">
    <property type="entry name" value="PBP2_PotD_PotF_like_2"/>
    <property type="match status" value="1"/>
</dbReference>
<evidence type="ECO:0000256" key="5">
    <source>
        <dbReference type="PIRSR" id="PIRSR019574-1"/>
    </source>
</evidence>
<comment type="subcellular location">
    <subcellularLocation>
        <location evidence="1">Periplasm</location>
    </subcellularLocation>
</comment>
<evidence type="ECO:0000256" key="2">
    <source>
        <dbReference type="ARBA" id="ARBA00022448"/>
    </source>
</evidence>
<dbReference type="EMBL" id="CP000853">
    <property type="protein sequence ID" value="ABW20068.1"/>
    <property type="molecule type" value="Genomic_DNA"/>
</dbReference>
<organism evidence="7 8">
    <name type="scientific">Alkaliphilus oremlandii (strain OhILAs)</name>
    <name type="common">Clostridium oremlandii (strain OhILAs)</name>
    <dbReference type="NCBI Taxonomy" id="350688"/>
    <lineage>
        <taxon>Bacteria</taxon>
        <taxon>Bacillati</taxon>
        <taxon>Bacillota</taxon>
        <taxon>Clostridia</taxon>
        <taxon>Peptostreptococcales</taxon>
        <taxon>Natronincolaceae</taxon>
        <taxon>Alkaliphilus</taxon>
    </lineage>
</organism>
<reference evidence="8" key="1">
    <citation type="submission" date="2007-10" db="EMBL/GenBank/DDBJ databases">
        <title>Complete genome of Alkaliphilus oremlandii OhILAs.</title>
        <authorList>
            <person name="Copeland A."/>
            <person name="Lucas S."/>
            <person name="Lapidus A."/>
            <person name="Barry K."/>
            <person name="Detter J.C."/>
            <person name="Glavina del Rio T."/>
            <person name="Hammon N."/>
            <person name="Israni S."/>
            <person name="Dalin E."/>
            <person name="Tice H."/>
            <person name="Pitluck S."/>
            <person name="Chain P."/>
            <person name="Malfatti S."/>
            <person name="Shin M."/>
            <person name="Vergez L."/>
            <person name="Schmutz J."/>
            <person name="Larimer F."/>
            <person name="Land M."/>
            <person name="Hauser L."/>
            <person name="Kyrpides N."/>
            <person name="Mikhailova N."/>
            <person name="Stolz J.F."/>
            <person name="Dawson A."/>
            <person name="Fisher E."/>
            <person name="Crable B."/>
            <person name="Perera E."/>
            <person name="Lisak J."/>
            <person name="Ranganathan M."/>
            <person name="Basu P."/>
            <person name="Richardson P."/>
        </authorList>
    </citation>
    <scope>NUCLEOTIDE SEQUENCE [LARGE SCALE GENOMIC DNA]</scope>
    <source>
        <strain evidence="8">OhILAs</strain>
    </source>
</reference>
<evidence type="ECO:0000256" key="4">
    <source>
        <dbReference type="ARBA" id="ARBA00022764"/>
    </source>
</evidence>
<evidence type="ECO:0000256" key="3">
    <source>
        <dbReference type="ARBA" id="ARBA00022729"/>
    </source>
</evidence>
<accession>A8MJT6</accession>
<keyword evidence="8" id="KW-1185">Reference proteome</keyword>
<dbReference type="PIRSF" id="PIRSF019574">
    <property type="entry name" value="Periplasmic_polyamine_BP"/>
    <property type="match status" value="1"/>
</dbReference>
<gene>
    <name evidence="7" type="ordered locus">Clos_2537</name>
</gene>